<dbReference type="EMBL" id="LT991976">
    <property type="protein sequence ID" value="SPK73904.1"/>
    <property type="molecule type" value="Genomic_DNA"/>
</dbReference>
<feature type="region of interest" description="Disordered" evidence="1">
    <location>
        <begin position="17"/>
        <end position="87"/>
    </location>
</feature>
<evidence type="ECO:0000256" key="1">
    <source>
        <dbReference type="SAM" id="MobiDB-lite"/>
    </source>
</evidence>
<evidence type="ECO:0000313" key="2">
    <source>
        <dbReference type="EMBL" id="SPK73904.1"/>
    </source>
</evidence>
<name>A0A375IGM5_9BURK</name>
<evidence type="ECO:0000313" key="3">
    <source>
        <dbReference type="Proteomes" id="UP000255505"/>
    </source>
</evidence>
<organism evidence="2 3">
    <name type="scientific">Cupriavidus taiwanensis</name>
    <dbReference type="NCBI Taxonomy" id="164546"/>
    <lineage>
        <taxon>Bacteria</taxon>
        <taxon>Pseudomonadati</taxon>
        <taxon>Pseudomonadota</taxon>
        <taxon>Betaproteobacteria</taxon>
        <taxon>Burkholderiales</taxon>
        <taxon>Burkholderiaceae</taxon>
        <taxon>Cupriavidus</taxon>
    </lineage>
</organism>
<protein>
    <submittedName>
        <fullName evidence="2">Uncharacterized protein</fullName>
    </submittedName>
</protein>
<dbReference type="Proteomes" id="UP000255505">
    <property type="component" value="Chromosome I"/>
</dbReference>
<gene>
    <name evidence="2" type="ORF">CT19425_120146</name>
</gene>
<dbReference type="AlphaFoldDB" id="A0A375IGM5"/>
<accession>A0A375IGM5</accession>
<sequence length="87" mass="9485">MPPLALWRDAAALIARKMQKAPETPTKALHMPRSDLKEGEDNNSHLVESARNFKGLPCSTPNCSNRWKPSAGTWTRTSPGTPSTPAC</sequence>
<feature type="compositionally biased region" description="Polar residues" evidence="1">
    <location>
        <begin position="59"/>
        <end position="87"/>
    </location>
</feature>
<reference evidence="2 3" key="1">
    <citation type="submission" date="2018-01" db="EMBL/GenBank/DDBJ databases">
        <authorList>
            <person name="Gaut B.S."/>
            <person name="Morton B.R."/>
            <person name="Clegg M.T."/>
            <person name="Duvall M.R."/>
        </authorList>
    </citation>
    <scope>NUCLEOTIDE SEQUENCE [LARGE SCALE GENOMIC DNA]</scope>
    <source>
        <strain evidence="2">Cupriavidus taiwanensis LMG 19425</strain>
    </source>
</reference>
<proteinExistence type="predicted"/>
<feature type="compositionally biased region" description="Basic and acidic residues" evidence="1">
    <location>
        <begin position="32"/>
        <end position="43"/>
    </location>
</feature>